<name>A0A6G1ELR7_9ORYZ</name>
<dbReference type="InterPro" id="IPR045238">
    <property type="entry name" value="Tim23-like"/>
</dbReference>
<evidence type="ECO:0000256" key="4">
    <source>
        <dbReference type="ARBA" id="ARBA00023136"/>
    </source>
</evidence>
<accession>A0A6G1ELR7</accession>
<evidence type="ECO:0000256" key="5">
    <source>
        <dbReference type="SAM" id="MobiDB-lite"/>
    </source>
</evidence>
<gene>
    <name evidence="6" type="ORF">E2562_017238</name>
</gene>
<dbReference type="PANTHER" id="PTHR15371">
    <property type="entry name" value="TIM23"/>
    <property type="match status" value="1"/>
</dbReference>
<sequence>MRECRGRQAGRGSMAHSGFSGSLTSPKFDLAVNMGHPFLNRTVDGFLKIGAIGACKVAADETFNYLHRGLTSATA</sequence>
<dbReference type="EMBL" id="SPHZ02000003">
    <property type="protein sequence ID" value="KAF0925671.1"/>
    <property type="molecule type" value="Genomic_DNA"/>
</dbReference>
<reference evidence="6 7" key="1">
    <citation type="submission" date="2019-11" db="EMBL/GenBank/DDBJ databases">
        <title>Whole genome sequence of Oryza granulata.</title>
        <authorList>
            <person name="Li W."/>
        </authorList>
    </citation>
    <scope>NUCLEOTIDE SEQUENCE [LARGE SCALE GENOMIC DNA]</scope>
    <source>
        <strain evidence="7">cv. Menghai</strain>
        <tissue evidence="6">Leaf</tissue>
    </source>
</reference>
<dbReference type="PANTHER" id="PTHR15371:SF2">
    <property type="entry name" value="OUTER ENVELOPE PORE PROTEIN 16-1, CHLOROPLASTIC"/>
    <property type="match status" value="1"/>
</dbReference>
<keyword evidence="3" id="KW-1133">Transmembrane helix</keyword>
<dbReference type="AlphaFoldDB" id="A0A6G1ELR7"/>
<dbReference type="GO" id="GO:0015171">
    <property type="term" value="F:amino acid transmembrane transporter activity"/>
    <property type="evidence" value="ECO:0007669"/>
    <property type="project" value="TreeGrafter"/>
</dbReference>
<keyword evidence="4" id="KW-0472">Membrane</keyword>
<comment type="subcellular location">
    <subcellularLocation>
        <location evidence="1">Membrane</location>
        <topology evidence="1">Multi-pass membrane protein</topology>
    </subcellularLocation>
</comment>
<keyword evidence="7" id="KW-1185">Reference proteome</keyword>
<organism evidence="6 7">
    <name type="scientific">Oryza meyeriana var. granulata</name>
    <dbReference type="NCBI Taxonomy" id="110450"/>
    <lineage>
        <taxon>Eukaryota</taxon>
        <taxon>Viridiplantae</taxon>
        <taxon>Streptophyta</taxon>
        <taxon>Embryophyta</taxon>
        <taxon>Tracheophyta</taxon>
        <taxon>Spermatophyta</taxon>
        <taxon>Magnoliopsida</taxon>
        <taxon>Liliopsida</taxon>
        <taxon>Poales</taxon>
        <taxon>Poaceae</taxon>
        <taxon>BOP clade</taxon>
        <taxon>Oryzoideae</taxon>
        <taxon>Oryzeae</taxon>
        <taxon>Oryzinae</taxon>
        <taxon>Oryza</taxon>
        <taxon>Oryza meyeriana</taxon>
    </lineage>
</organism>
<proteinExistence type="predicted"/>
<evidence type="ECO:0000256" key="3">
    <source>
        <dbReference type="ARBA" id="ARBA00022989"/>
    </source>
</evidence>
<protein>
    <submittedName>
        <fullName evidence="6">Uncharacterized protein</fullName>
    </submittedName>
</protein>
<evidence type="ECO:0000313" key="7">
    <source>
        <dbReference type="Proteomes" id="UP000479710"/>
    </source>
</evidence>
<keyword evidence="2" id="KW-0812">Transmembrane</keyword>
<dbReference type="OrthoDB" id="75343at2759"/>
<dbReference type="GO" id="GO:0045037">
    <property type="term" value="P:protein import into chloroplast stroma"/>
    <property type="evidence" value="ECO:0007669"/>
    <property type="project" value="TreeGrafter"/>
</dbReference>
<feature type="region of interest" description="Disordered" evidence="5">
    <location>
        <begin position="1"/>
        <end position="21"/>
    </location>
</feature>
<evidence type="ECO:0000313" key="6">
    <source>
        <dbReference type="EMBL" id="KAF0925671.1"/>
    </source>
</evidence>
<dbReference type="GO" id="GO:0009707">
    <property type="term" value="C:chloroplast outer membrane"/>
    <property type="evidence" value="ECO:0007669"/>
    <property type="project" value="TreeGrafter"/>
</dbReference>
<comment type="caution">
    <text evidence="6">The sequence shown here is derived from an EMBL/GenBank/DDBJ whole genome shotgun (WGS) entry which is preliminary data.</text>
</comment>
<evidence type="ECO:0000256" key="1">
    <source>
        <dbReference type="ARBA" id="ARBA00004141"/>
    </source>
</evidence>
<dbReference type="Proteomes" id="UP000479710">
    <property type="component" value="Unassembled WGS sequence"/>
</dbReference>
<evidence type="ECO:0000256" key="2">
    <source>
        <dbReference type="ARBA" id="ARBA00022692"/>
    </source>
</evidence>